<proteinExistence type="predicted"/>
<comment type="caution">
    <text evidence="1">The sequence shown here is derived from an EMBL/GenBank/DDBJ whole genome shotgun (WGS) entry which is preliminary data.</text>
</comment>
<gene>
    <name evidence="1" type="ORF">CCACVL1_28992</name>
</gene>
<dbReference type="AlphaFoldDB" id="A0A1R3G4B6"/>
<dbReference type="Proteomes" id="UP000188268">
    <property type="component" value="Unassembled WGS sequence"/>
</dbReference>
<reference evidence="1 2" key="1">
    <citation type="submission" date="2013-09" db="EMBL/GenBank/DDBJ databases">
        <title>Corchorus capsularis genome sequencing.</title>
        <authorList>
            <person name="Alam M."/>
            <person name="Haque M.S."/>
            <person name="Islam M.S."/>
            <person name="Emdad E.M."/>
            <person name="Islam M.M."/>
            <person name="Ahmed B."/>
            <person name="Halim A."/>
            <person name="Hossen Q.M.M."/>
            <person name="Hossain M.Z."/>
            <person name="Ahmed R."/>
            <person name="Khan M.M."/>
            <person name="Islam R."/>
            <person name="Rashid M.M."/>
            <person name="Khan S.A."/>
            <person name="Rahman M.S."/>
            <person name="Alam M."/>
        </authorList>
    </citation>
    <scope>NUCLEOTIDE SEQUENCE [LARGE SCALE GENOMIC DNA]</scope>
    <source>
        <strain evidence="2">cv. CVL-1</strain>
        <tissue evidence="1">Whole seedling</tissue>
    </source>
</reference>
<evidence type="ECO:0000313" key="1">
    <source>
        <dbReference type="EMBL" id="OMO52939.1"/>
    </source>
</evidence>
<dbReference type="Gramene" id="OMO52939">
    <property type="protein sequence ID" value="OMO52939"/>
    <property type="gene ID" value="CCACVL1_28992"/>
</dbReference>
<protein>
    <submittedName>
        <fullName evidence="1">Uncharacterized protein</fullName>
    </submittedName>
</protein>
<organism evidence="1 2">
    <name type="scientific">Corchorus capsularis</name>
    <name type="common">Jute</name>
    <dbReference type="NCBI Taxonomy" id="210143"/>
    <lineage>
        <taxon>Eukaryota</taxon>
        <taxon>Viridiplantae</taxon>
        <taxon>Streptophyta</taxon>
        <taxon>Embryophyta</taxon>
        <taxon>Tracheophyta</taxon>
        <taxon>Spermatophyta</taxon>
        <taxon>Magnoliopsida</taxon>
        <taxon>eudicotyledons</taxon>
        <taxon>Gunneridae</taxon>
        <taxon>Pentapetalae</taxon>
        <taxon>rosids</taxon>
        <taxon>malvids</taxon>
        <taxon>Malvales</taxon>
        <taxon>Malvaceae</taxon>
        <taxon>Grewioideae</taxon>
        <taxon>Apeibeae</taxon>
        <taxon>Corchorus</taxon>
    </lineage>
</organism>
<keyword evidence="2" id="KW-1185">Reference proteome</keyword>
<sequence length="34" mass="3819">MGLSYLGFDRFPKAPSRGVFRISKASESRLDRSS</sequence>
<accession>A0A1R3G4B6</accession>
<name>A0A1R3G4B6_COCAP</name>
<evidence type="ECO:0000313" key="2">
    <source>
        <dbReference type="Proteomes" id="UP000188268"/>
    </source>
</evidence>
<dbReference type="EMBL" id="AWWV01015368">
    <property type="protein sequence ID" value="OMO52939.1"/>
    <property type="molecule type" value="Genomic_DNA"/>
</dbReference>